<dbReference type="Gene3D" id="1.10.287.70">
    <property type="match status" value="1"/>
</dbReference>
<keyword evidence="5 8" id="KW-0472">Membrane</keyword>
<keyword evidence="3 8" id="KW-0812">Transmembrane</keyword>
<accession>A0A6J2STV4</accession>
<gene>
    <name evidence="13" type="primary">LOC111598849</name>
</gene>
<keyword evidence="12" id="KW-1185">Reference proteome</keyword>
<evidence type="ECO:0000259" key="10">
    <source>
        <dbReference type="Pfam" id="PF00497"/>
    </source>
</evidence>
<keyword evidence="4 8" id="KW-1133">Transmembrane helix</keyword>
<evidence type="ECO:0000256" key="1">
    <source>
        <dbReference type="ARBA" id="ARBA00004651"/>
    </source>
</evidence>
<evidence type="ECO:0000256" key="6">
    <source>
        <dbReference type="ARBA" id="ARBA00023170"/>
    </source>
</evidence>
<dbReference type="OMA" id="YQLVIYF"/>
<evidence type="ECO:0000259" key="11">
    <source>
        <dbReference type="Pfam" id="PF24061"/>
    </source>
</evidence>
<feature type="transmembrane region" description="Helical" evidence="8">
    <location>
        <begin position="360"/>
        <end position="379"/>
    </location>
</feature>
<evidence type="ECO:0000256" key="8">
    <source>
        <dbReference type="SAM" id="Phobius"/>
    </source>
</evidence>
<evidence type="ECO:0000256" key="2">
    <source>
        <dbReference type="ARBA" id="ARBA00022475"/>
    </source>
</evidence>
<evidence type="ECO:0000256" key="3">
    <source>
        <dbReference type="ARBA" id="ARBA00022692"/>
    </source>
</evidence>
<dbReference type="Pfam" id="PF24061">
    <property type="entry name" value="LBD_receptor"/>
    <property type="match status" value="1"/>
</dbReference>
<evidence type="ECO:0000256" key="9">
    <source>
        <dbReference type="SAM" id="SignalP"/>
    </source>
</evidence>
<dbReference type="GO" id="GO:0005886">
    <property type="term" value="C:plasma membrane"/>
    <property type="evidence" value="ECO:0007669"/>
    <property type="project" value="UniProtKB-SubCell"/>
</dbReference>
<feature type="chain" id="PRO_5026987426" evidence="9">
    <location>
        <begin position="20"/>
        <end position="627"/>
    </location>
</feature>
<keyword evidence="6" id="KW-0675">Receptor</keyword>
<dbReference type="Gene3D" id="3.40.190.10">
    <property type="entry name" value="Periplasmic binding protein-like II"/>
    <property type="match status" value="1"/>
</dbReference>
<dbReference type="CTD" id="32189"/>
<dbReference type="SUPFAM" id="SSF53850">
    <property type="entry name" value="Periplasmic binding protein-like II"/>
    <property type="match status" value="1"/>
</dbReference>
<protein>
    <submittedName>
        <fullName evidence="13">Uncharacterized protein LOC111598849</fullName>
    </submittedName>
</protein>
<sequence length="627" mass="71733">MRPPVGLLLLCSCCCCCLGLGLAPEQLFGRPPVDRDVQRLGEAALHVASRHIATRINTLLVRQHCLHCPAELDHQQRQLTDQLLQQLALHMSVLFYRASAFVQQPWDYTLFVVNEAEAFEQLHLNYTHLLHEREFYFLIVLMVRQPATELQSSVTRICYAALVKRIINVVVLAQQDDGKIALYSYRLFREHCTPGIHTYRSNRFLSNGSLLHPELFPVRFTNLSNCAFNVTGHVLPPHFMYLPADGAILPANGALIDMHDLHGIGGELLRLVATALRFRINLKIPMEKSEIFSTDSLNGCFAQLASGEADLAVGGFSGSDKRRHQFATSAVYHQSYFIFVVRSERYSGPFGQLIRPFEPVVWLCLLATLLAALICARCLEQRVRLQHPVENLIASTTGNPVPSHRVPHSSFLRHLLANWLLLTLVLRCAYQAKLFDVLRIPKQQPLPHGLAGLLRQNYTLISSGYHDFYPRQLTQLMEGNFSERYQRLQQARKGTRLVTISLDNNLAHWQRKRRRGSRLTHIREPIYLYQLVIYFPNNTILKFSIDRKIEQLRSSGVLSHIERRYLPAGNFGQVDSNVELVTRITNDMLHGLYRCYVALMAMAGLLLLLERLAGRWSRLRRLLDWLQ</sequence>
<evidence type="ECO:0000256" key="5">
    <source>
        <dbReference type="ARBA" id="ARBA00023136"/>
    </source>
</evidence>
<dbReference type="OrthoDB" id="7739311at2759"/>
<evidence type="ECO:0000256" key="4">
    <source>
        <dbReference type="ARBA" id="ARBA00022989"/>
    </source>
</evidence>
<reference evidence="13" key="1">
    <citation type="submission" date="2025-08" db="UniProtKB">
        <authorList>
            <consortium name="RefSeq"/>
        </authorList>
    </citation>
    <scope>IDENTIFICATION</scope>
    <source>
        <strain evidence="13">15085-1641.00</strain>
        <tissue evidence="13">Whole body</tissue>
    </source>
</reference>
<evidence type="ECO:0000313" key="12">
    <source>
        <dbReference type="Proteomes" id="UP000504633"/>
    </source>
</evidence>
<dbReference type="Pfam" id="PF00497">
    <property type="entry name" value="SBP_bac_3"/>
    <property type="match status" value="1"/>
</dbReference>
<dbReference type="Proteomes" id="UP000504633">
    <property type="component" value="Unplaced"/>
</dbReference>
<dbReference type="PANTHER" id="PTHR42643:SF37">
    <property type="entry name" value="IONOTROPIC RECEPTOR 11A-RELATED"/>
    <property type="match status" value="1"/>
</dbReference>
<evidence type="ECO:0000313" key="13">
    <source>
        <dbReference type="RefSeq" id="XP_030079334.1"/>
    </source>
</evidence>
<comment type="subcellular location">
    <subcellularLocation>
        <location evidence="1">Cell membrane</location>
        <topology evidence="1">Multi-pass membrane protein</topology>
    </subcellularLocation>
</comment>
<feature type="transmembrane region" description="Helical" evidence="8">
    <location>
        <begin position="591"/>
        <end position="609"/>
    </location>
</feature>
<feature type="domain" description="Putative ionotropic receptor ligand binding" evidence="11">
    <location>
        <begin position="32"/>
        <end position="222"/>
    </location>
</feature>
<keyword evidence="7" id="KW-0325">Glycoprotein</keyword>
<dbReference type="RefSeq" id="XP_030079334.1">
    <property type="nucleotide sequence ID" value="XM_030223474.1"/>
</dbReference>
<dbReference type="KEGG" id="dhe:111598849"/>
<dbReference type="GeneID" id="111598849"/>
<evidence type="ECO:0000256" key="7">
    <source>
        <dbReference type="ARBA" id="ARBA00023180"/>
    </source>
</evidence>
<organism evidence="12 13">
    <name type="scientific">Drosophila hydei</name>
    <name type="common">Fruit fly</name>
    <dbReference type="NCBI Taxonomy" id="7224"/>
    <lineage>
        <taxon>Eukaryota</taxon>
        <taxon>Metazoa</taxon>
        <taxon>Ecdysozoa</taxon>
        <taxon>Arthropoda</taxon>
        <taxon>Hexapoda</taxon>
        <taxon>Insecta</taxon>
        <taxon>Pterygota</taxon>
        <taxon>Neoptera</taxon>
        <taxon>Endopterygota</taxon>
        <taxon>Diptera</taxon>
        <taxon>Brachycera</taxon>
        <taxon>Muscomorpha</taxon>
        <taxon>Ephydroidea</taxon>
        <taxon>Drosophilidae</taxon>
        <taxon>Drosophila</taxon>
    </lineage>
</organism>
<dbReference type="AlphaFoldDB" id="A0A6J2STV4"/>
<dbReference type="InterPro" id="IPR001638">
    <property type="entry name" value="Solute-binding_3/MltF_N"/>
</dbReference>
<feature type="signal peptide" evidence="9">
    <location>
        <begin position="1"/>
        <end position="19"/>
    </location>
</feature>
<dbReference type="InterPro" id="IPR056198">
    <property type="entry name" value="LBD_receptor"/>
</dbReference>
<name>A0A6J2STV4_DROHY</name>
<feature type="domain" description="Solute-binding protein family 3/N-terminal" evidence="10">
    <location>
        <begin position="292"/>
        <end position="566"/>
    </location>
</feature>
<keyword evidence="2" id="KW-1003">Cell membrane</keyword>
<keyword evidence="9" id="KW-0732">Signal</keyword>
<dbReference type="InterPro" id="IPR052192">
    <property type="entry name" value="Insect_Ionotropic_Sensory_Rcpt"/>
</dbReference>
<proteinExistence type="predicted"/>
<dbReference type="PANTHER" id="PTHR42643">
    <property type="entry name" value="IONOTROPIC RECEPTOR 20A-RELATED"/>
    <property type="match status" value="1"/>
</dbReference>